<feature type="region of interest" description="Disordered" evidence="1">
    <location>
        <begin position="368"/>
        <end position="422"/>
    </location>
</feature>
<evidence type="ECO:0000313" key="2">
    <source>
        <dbReference type="EMBL" id="KAF9064829.1"/>
    </source>
</evidence>
<dbReference type="AlphaFoldDB" id="A0A9P5PFR9"/>
<gene>
    <name evidence="2" type="ORF">BDP27DRAFT_1425416</name>
</gene>
<feature type="region of interest" description="Disordered" evidence="1">
    <location>
        <begin position="189"/>
        <end position="221"/>
    </location>
</feature>
<sequence>MATYYVAQLYHLCYNPPPRSVSNEDLSFKHEKLPGGEGASNLRQAVAPDSSAQLRHLCYVSPPPRSCSNNLRQIVFTDSLTSINQERSGVHFQPLSICQQQHTPTLSADSTLSSTKPQCAKNFPEHDIGIDRPPGLPPSAQTAMQADSVNTGLVIQHNQRQKTGPGTFSTTGSLQDQESCSDYVVYRTLPPPPWRDPHVPQQSQLPSPPASHSILLSSQNQHAAAVHSHLSRIDTQYSRLTPEETYHQKQIHHVSSPHWNQDDVQPSPPTYLLSRVEPTQVKSTVVTSVTSRALHPPEVDVRRLYPTSSFYIGTISDITKWSIQYDDLVANSYYSVAYNLAQFDSFQSHLKPSHDVTEPVCPFKKFSRMSPERNDHQVESSISTAFTSTPLNNYRLHKRPWEDTPQSDGASEDDTGRKSQEA</sequence>
<accession>A0A9P5PFR9</accession>
<reference evidence="2" key="1">
    <citation type="submission" date="2020-11" db="EMBL/GenBank/DDBJ databases">
        <authorList>
            <consortium name="DOE Joint Genome Institute"/>
            <person name="Ahrendt S."/>
            <person name="Riley R."/>
            <person name="Andreopoulos W."/>
            <person name="Labutti K."/>
            <person name="Pangilinan J."/>
            <person name="Ruiz-Duenas F.J."/>
            <person name="Barrasa J.M."/>
            <person name="Sanchez-Garcia M."/>
            <person name="Camarero S."/>
            <person name="Miyauchi S."/>
            <person name="Serrano A."/>
            <person name="Linde D."/>
            <person name="Babiker R."/>
            <person name="Drula E."/>
            <person name="Ayuso-Fernandez I."/>
            <person name="Pacheco R."/>
            <person name="Padilla G."/>
            <person name="Ferreira P."/>
            <person name="Barriuso J."/>
            <person name="Kellner H."/>
            <person name="Castanera R."/>
            <person name="Alfaro M."/>
            <person name="Ramirez L."/>
            <person name="Pisabarro A.G."/>
            <person name="Kuo A."/>
            <person name="Tritt A."/>
            <person name="Lipzen A."/>
            <person name="He G."/>
            <person name="Yan M."/>
            <person name="Ng V."/>
            <person name="Cullen D."/>
            <person name="Martin F."/>
            <person name="Rosso M.-N."/>
            <person name="Henrissat B."/>
            <person name="Hibbett D."/>
            <person name="Martinez A.T."/>
            <person name="Grigoriev I.V."/>
        </authorList>
    </citation>
    <scope>NUCLEOTIDE SEQUENCE</scope>
    <source>
        <strain evidence="2">AH 40177</strain>
    </source>
</reference>
<proteinExistence type="predicted"/>
<feature type="compositionally biased region" description="Polar residues" evidence="1">
    <location>
        <begin position="379"/>
        <end position="392"/>
    </location>
</feature>
<protein>
    <submittedName>
        <fullName evidence="2">Uncharacterized protein</fullName>
    </submittedName>
</protein>
<feature type="compositionally biased region" description="Low complexity" evidence="1">
    <location>
        <begin position="200"/>
        <end position="213"/>
    </location>
</feature>
<evidence type="ECO:0000313" key="3">
    <source>
        <dbReference type="Proteomes" id="UP000772434"/>
    </source>
</evidence>
<dbReference type="EMBL" id="JADNRY010000114">
    <property type="protein sequence ID" value="KAF9064829.1"/>
    <property type="molecule type" value="Genomic_DNA"/>
</dbReference>
<evidence type="ECO:0000256" key="1">
    <source>
        <dbReference type="SAM" id="MobiDB-lite"/>
    </source>
</evidence>
<comment type="caution">
    <text evidence="2">The sequence shown here is derived from an EMBL/GenBank/DDBJ whole genome shotgun (WGS) entry which is preliminary data.</text>
</comment>
<name>A0A9P5PFR9_9AGAR</name>
<organism evidence="2 3">
    <name type="scientific">Rhodocollybia butyracea</name>
    <dbReference type="NCBI Taxonomy" id="206335"/>
    <lineage>
        <taxon>Eukaryota</taxon>
        <taxon>Fungi</taxon>
        <taxon>Dikarya</taxon>
        <taxon>Basidiomycota</taxon>
        <taxon>Agaricomycotina</taxon>
        <taxon>Agaricomycetes</taxon>
        <taxon>Agaricomycetidae</taxon>
        <taxon>Agaricales</taxon>
        <taxon>Marasmiineae</taxon>
        <taxon>Omphalotaceae</taxon>
        <taxon>Rhodocollybia</taxon>
    </lineage>
</organism>
<dbReference type="Proteomes" id="UP000772434">
    <property type="component" value="Unassembled WGS sequence"/>
</dbReference>
<keyword evidence="3" id="KW-1185">Reference proteome</keyword>